<dbReference type="GO" id="GO:0016810">
    <property type="term" value="F:hydrolase activity, acting on carbon-nitrogen (but not peptide) bonds"/>
    <property type="evidence" value="ECO:0007669"/>
    <property type="project" value="InterPro"/>
</dbReference>
<dbReference type="AlphaFoldDB" id="D8PAW3"/>
<keyword evidence="3" id="KW-0378">Hydrolase</keyword>
<reference evidence="3 4" key="1">
    <citation type="journal article" date="2010" name="Proc. Natl. Acad. Sci. U.S.A.">
        <title>A Nitrospira metagenome illuminates the physiology and evolution of globally important nitrite-oxidizing bacteria.</title>
        <authorList>
            <person name="Lucker S."/>
            <person name="Wagner M."/>
            <person name="Maixner F."/>
            <person name="Pelletier E."/>
            <person name="Koch H."/>
            <person name="Vacherie B."/>
            <person name="Rattei T."/>
            <person name="Sinninghe Damste J."/>
            <person name="Spieck E."/>
            <person name="Le Paslier D."/>
            <person name="Daims H."/>
        </authorList>
    </citation>
    <scope>NUCLEOTIDE SEQUENCE [LARGE SCALE GENOMIC DNA]</scope>
</reference>
<dbReference type="Pfam" id="PF01522">
    <property type="entry name" value="Polysacc_deac_1"/>
    <property type="match status" value="1"/>
</dbReference>
<dbReference type="InterPro" id="IPR002509">
    <property type="entry name" value="NODB_dom"/>
</dbReference>
<dbReference type="KEGG" id="nde:NIDE0599"/>
<dbReference type="PROSITE" id="PS51677">
    <property type="entry name" value="NODB"/>
    <property type="match status" value="1"/>
</dbReference>
<dbReference type="PANTHER" id="PTHR10587:SF134">
    <property type="entry name" value="SECRETED PROTEIN"/>
    <property type="match status" value="1"/>
</dbReference>
<feature type="domain" description="NodB homology" evidence="2">
    <location>
        <begin position="38"/>
        <end position="223"/>
    </location>
</feature>
<sequence>MRGKQFWIRLSAICGMALALQALPVEAQVIKAGPASCPAVALTYDLCPVRTASGFDRELTDFLIEHKVPATFFMSGRWMAKHDAEVKMLLAVPFFEIGTHGEVHAHLPMHEVEEQQQEIMGPVRLLKSKYGRPAALFRPPYGEYNDHTVEAVKALGLKFILWNIESGDPDPTLTAEAIVARVQKRMKPGSVIVMHANGKGKHTREVTETLVATLLPAKGLTPMTVSDLLRCNQSTVIPAP</sequence>
<organism evidence="3 4">
    <name type="scientific">Nitrospira defluvii</name>
    <dbReference type="NCBI Taxonomy" id="330214"/>
    <lineage>
        <taxon>Bacteria</taxon>
        <taxon>Pseudomonadati</taxon>
        <taxon>Nitrospirota</taxon>
        <taxon>Nitrospiria</taxon>
        <taxon>Nitrospirales</taxon>
        <taxon>Nitrospiraceae</taxon>
        <taxon>Nitrospira</taxon>
    </lineage>
</organism>
<dbReference type="InterPro" id="IPR011330">
    <property type="entry name" value="Glyco_hydro/deAcase_b/a-brl"/>
</dbReference>
<keyword evidence="1" id="KW-0732">Signal</keyword>
<proteinExistence type="predicted"/>
<dbReference type="SUPFAM" id="SSF88713">
    <property type="entry name" value="Glycoside hydrolase/deacetylase"/>
    <property type="match status" value="1"/>
</dbReference>
<keyword evidence="4" id="KW-1185">Reference proteome</keyword>
<feature type="signal peptide" evidence="1">
    <location>
        <begin position="1"/>
        <end position="27"/>
    </location>
</feature>
<dbReference type="PANTHER" id="PTHR10587">
    <property type="entry name" value="GLYCOSYL TRANSFERASE-RELATED"/>
    <property type="match status" value="1"/>
</dbReference>
<dbReference type="InterPro" id="IPR050248">
    <property type="entry name" value="Polysacc_deacetylase_ArnD"/>
</dbReference>
<protein>
    <submittedName>
        <fullName evidence="3">Putative Polysaccharide deacetylase</fullName>
        <ecNumber evidence="3">3.5.1.-</ecNumber>
    </submittedName>
</protein>
<evidence type="ECO:0000313" key="3">
    <source>
        <dbReference type="EMBL" id="CBK40372.1"/>
    </source>
</evidence>
<dbReference type="EC" id="3.5.1.-" evidence="3"/>
<dbReference type="Proteomes" id="UP000001660">
    <property type="component" value="Chromosome"/>
</dbReference>
<gene>
    <name evidence="3" type="ORF">NIDE0599</name>
</gene>
<dbReference type="GO" id="GO:0005975">
    <property type="term" value="P:carbohydrate metabolic process"/>
    <property type="evidence" value="ECO:0007669"/>
    <property type="project" value="InterPro"/>
</dbReference>
<accession>D8PAW3</accession>
<dbReference type="STRING" id="330214.NIDE0599"/>
<evidence type="ECO:0000259" key="2">
    <source>
        <dbReference type="PROSITE" id="PS51677"/>
    </source>
</evidence>
<dbReference type="eggNOG" id="COG0726">
    <property type="taxonomic scope" value="Bacteria"/>
</dbReference>
<dbReference type="CDD" id="cd10955">
    <property type="entry name" value="CE4_BH0857_like"/>
    <property type="match status" value="1"/>
</dbReference>
<name>D8PAW3_9BACT</name>
<evidence type="ECO:0000313" key="4">
    <source>
        <dbReference type="Proteomes" id="UP000001660"/>
    </source>
</evidence>
<evidence type="ECO:0000256" key="1">
    <source>
        <dbReference type="SAM" id="SignalP"/>
    </source>
</evidence>
<feature type="chain" id="PRO_5003119865" evidence="1">
    <location>
        <begin position="28"/>
        <end position="240"/>
    </location>
</feature>
<dbReference type="HOGENOM" id="CLU_021264_0_2_0"/>
<dbReference type="EMBL" id="FP929003">
    <property type="protein sequence ID" value="CBK40372.1"/>
    <property type="molecule type" value="Genomic_DNA"/>
</dbReference>
<dbReference type="Gene3D" id="3.20.20.370">
    <property type="entry name" value="Glycoside hydrolase/deacetylase"/>
    <property type="match status" value="1"/>
</dbReference>